<sequence>MVGDLDADGGAPGDRGKDAHVHSSEGVRNVFLERGDPRDFHTRPELQFVTGDRGPHGLADEADLHAVRRERLLEHAPTRLHLDHVDRLVRRPPEGRERRKLPLARFGCRTEVEVALFARSEVVEDRFGAPRGLSCRLAAVRFGCNGHREVTLPVIDRCRRTRREVGRPLITVGEELIVEELVVEA</sequence>
<evidence type="ECO:0000313" key="2">
    <source>
        <dbReference type="EMBL" id="CAB4824479.1"/>
    </source>
</evidence>
<feature type="region of interest" description="Disordered" evidence="1">
    <location>
        <begin position="1"/>
        <end position="39"/>
    </location>
</feature>
<accession>A0A6J6ZVJ8</accession>
<proteinExistence type="predicted"/>
<feature type="compositionally biased region" description="Basic and acidic residues" evidence="1">
    <location>
        <begin position="14"/>
        <end position="39"/>
    </location>
</feature>
<name>A0A6J6ZVJ8_9ZZZZ</name>
<dbReference type="EMBL" id="CAFAAJ010000227">
    <property type="protein sequence ID" value="CAB4824479.1"/>
    <property type="molecule type" value="Genomic_DNA"/>
</dbReference>
<organism evidence="2">
    <name type="scientific">freshwater metagenome</name>
    <dbReference type="NCBI Taxonomy" id="449393"/>
    <lineage>
        <taxon>unclassified sequences</taxon>
        <taxon>metagenomes</taxon>
        <taxon>ecological metagenomes</taxon>
    </lineage>
</organism>
<protein>
    <submittedName>
        <fullName evidence="2">Unannotated protein</fullName>
    </submittedName>
</protein>
<reference evidence="2" key="1">
    <citation type="submission" date="2020-05" db="EMBL/GenBank/DDBJ databases">
        <authorList>
            <person name="Chiriac C."/>
            <person name="Salcher M."/>
            <person name="Ghai R."/>
            <person name="Kavagutti S V."/>
        </authorList>
    </citation>
    <scope>NUCLEOTIDE SEQUENCE</scope>
</reference>
<evidence type="ECO:0000256" key="1">
    <source>
        <dbReference type="SAM" id="MobiDB-lite"/>
    </source>
</evidence>
<dbReference type="AlphaFoldDB" id="A0A6J6ZVJ8"/>
<gene>
    <name evidence="2" type="ORF">UFOPK3001_02381</name>
</gene>